<feature type="compositionally biased region" description="Polar residues" evidence="1">
    <location>
        <begin position="158"/>
        <end position="174"/>
    </location>
</feature>
<evidence type="ECO:0000256" key="1">
    <source>
        <dbReference type="SAM" id="MobiDB-lite"/>
    </source>
</evidence>
<accession>A0A5C3LWH3</accession>
<gene>
    <name evidence="2" type="ORF">BDQ12DRAFT_685401</name>
</gene>
<feature type="region of interest" description="Disordered" evidence="1">
    <location>
        <begin position="45"/>
        <end position="70"/>
    </location>
</feature>
<sequence>MDPASSHGDSLMVLDDISTLGAGMARTGPTSLPIGYRTGRGIIEETDPSRSNANGMLPVSTGNGTGKKRCRKEGIDKAAVVPTPKHKRVKMSVSAADPHVGSQDHMISASMPWKLRSMKSEVDLSTPRRKLSQNSAVSLHKAKASANTATEEFIVEQSKLNPKSPTKTRTTVGRSKSMIL</sequence>
<dbReference type="AlphaFoldDB" id="A0A5C3LWH3"/>
<evidence type="ECO:0000313" key="2">
    <source>
        <dbReference type="EMBL" id="TFK37494.1"/>
    </source>
</evidence>
<reference evidence="2 3" key="1">
    <citation type="journal article" date="2019" name="Nat. Ecol. Evol.">
        <title>Megaphylogeny resolves global patterns of mushroom evolution.</title>
        <authorList>
            <person name="Varga T."/>
            <person name="Krizsan K."/>
            <person name="Foldi C."/>
            <person name="Dima B."/>
            <person name="Sanchez-Garcia M."/>
            <person name="Sanchez-Ramirez S."/>
            <person name="Szollosi G.J."/>
            <person name="Szarkandi J.G."/>
            <person name="Papp V."/>
            <person name="Albert L."/>
            <person name="Andreopoulos W."/>
            <person name="Angelini C."/>
            <person name="Antonin V."/>
            <person name="Barry K.W."/>
            <person name="Bougher N.L."/>
            <person name="Buchanan P."/>
            <person name="Buyck B."/>
            <person name="Bense V."/>
            <person name="Catcheside P."/>
            <person name="Chovatia M."/>
            <person name="Cooper J."/>
            <person name="Damon W."/>
            <person name="Desjardin D."/>
            <person name="Finy P."/>
            <person name="Geml J."/>
            <person name="Haridas S."/>
            <person name="Hughes K."/>
            <person name="Justo A."/>
            <person name="Karasinski D."/>
            <person name="Kautmanova I."/>
            <person name="Kiss B."/>
            <person name="Kocsube S."/>
            <person name="Kotiranta H."/>
            <person name="LaButti K.M."/>
            <person name="Lechner B.E."/>
            <person name="Liimatainen K."/>
            <person name="Lipzen A."/>
            <person name="Lukacs Z."/>
            <person name="Mihaltcheva S."/>
            <person name="Morgado L.N."/>
            <person name="Niskanen T."/>
            <person name="Noordeloos M.E."/>
            <person name="Ohm R.A."/>
            <person name="Ortiz-Santana B."/>
            <person name="Ovrebo C."/>
            <person name="Racz N."/>
            <person name="Riley R."/>
            <person name="Savchenko A."/>
            <person name="Shiryaev A."/>
            <person name="Soop K."/>
            <person name="Spirin V."/>
            <person name="Szebenyi C."/>
            <person name="Tomsovsky M."/>
            <person name="Tulloss R.E."/>
            <person name="Uehling J."/>
            <person name="Grigoriev I.V."/>
            <person name="Vagvolgyi C."/>
            <person name="Papp T."/>
            <person name="Martin F.M."/>
            <person name="Miettinen O."/>
            <person name="Hibbett D.S."/>
            <person name="Nagy L.G."/>
        </authorList>
    </citation>
    <scope>NUCLEOTIDE SEQUENCE [LARGE SCALE GENOMIC DNA]</scope>
    <source>
        <strain evidence="2 3">CBS 166.37</strain>
    </source>
</reference>
<dbReference type="Proteomes" id="UP000308652">
    <property type="component" value="Unassembled WGS sequence"/>
</dbReference>
<proteinExistence type="predicted"/>
<feature type="region of interest" description="Disordered" evidence="1">
    <location>
        <begin position="124"/>
        <end position="180"/>
    </location>
</feature>
<dbReference type="EMBL" id="ML213608">
    <property type="protein sequence ID" value="TFK37494.1"/>
    <property type="molecule type" value="Genomic_DNA"/>
</dbReference>
<keyword evidence="3" id="KW-1185">Reference proteome</keyword>
<evidence type="ECO:0000313" key="3">
    <source>
        <dbReference type="Proteomes" id="UP000308652"/>
    </source>
</evidence>
<name>A0A5C3LWH3_9AGAR</name>
<protein>
    <submittedName>
        <fullName evidence="2">Uncharacterized protein</fullName>
    </submittedName>
</protein>
<organism evidence="2 3">
    <name type="scientific">Crucibulum laeve</name>
    <dbReference type="NCBI Taxonomy" id="68775"/>
    <lineage>
        <taxon>Eukaryota</taxon>
        <taxon>Fungi</taxon>
        <taxon>Dikarya</taxon>
        <taxon>Basidiomycota</taxon>
        <taxon>Agaricomycotina</taxon>
        <taxon>Agaricomycetes</taxon>
        <taxon>Agaricomycetidae</taxon>
        <taxon>Agaricales</taxon>
        <taxon>Agaricineae</taxon>
        <taxon>Nidulariaceae</taxon>
        <taxon>Crucibulum</taxon>
    </lineage>
</organism>